<protein>
    <recommendedName>
        <fullName evidence="3">DUF1868 domain-containing protein</fullName>
    </recommendedName>
</protein>
<dbReference type="Proteomes" id="UP000317663">
    <property type="component" value="Unassembled WGS sequence"/>
</dbReference>
<keyword evidence="2" id="KW-1185">Reference proteome</keyword>
<organism evidence="1 2">
    <name type="scientific">Ewingella americana</name>
    <dbReference type="NCBI Taxonomy" id="41202"/>
    <lineage>
        <taxon>Bacteria</taxon>
        <taxon>Pseudomonadati</taxon>
        <taxon>Pseudomonadota</taxon>
        <taxon>Gammaproteobacteria</taxon>
        <taxon>Enterobacterales</taxon>
        <taxon>Yersiniaceae</taxon>
        <taxon>Ewingella</taxon>
    </lineage>
</organism>
<reference evidence="1 2" key="1">
    <citation type="journal article" date="2019" name="Environ. Microbiol.">
        <title>Species interactions and distinct microbial communities in high Arctic permafrost affected cryosols are associated with the CH4 and CO2 gas fluxes.</title>
        <authorList>
            <person name="Altshuler I."/>
            <person name="Hamel J."/>
            <person name="Turney S."/>
            <person name="Magnuson E."/>
            <person name="Levesque R."/>
            <person name="Greer C."/>
            <person name="Whyte L.G."/>
        </authorList>
    </citation>
    <scope>NUCLEOTIDE SEQUENCE [LARGE SCALE GENOMIC DNA]</scope>
    <source>
        <strain evidence="1 2">E4</strain>
    </source>
</reference>
<sequence>MLPFENIHQAYENVTKKTLTLWEASAGCGHVRNEPFYHPTKLAFSSGNRPALSRDLLSLLSALQEVTKDDPLADLNPVDGVHFSFFPISNALYDNLEQVPERDEVREIFTRCCAGHVMHISQLRLVALPNQILLAGIPDARSLEVRQRLADALLASPWQDKVRARYPSGDIPQLFWHSTLLRYSADVVSPALHALFLRFQNHNFGEVSLPVRLVMCNYNWQQVAFLA</sequence>
<dbReference type="AlphaFoldDB" id="A0A502GC60"/>
<dbReference type="EMBL" id="RCZD01000009">
    <property type="protein sequence ID" value="TPG59321.1"/>
    <property type="molecule type" value="Genomic_DNA"/>
</dbReference>
<proteinExistence type="predicted"/>
<evidence type="ECO:0000313" key="1">
    <source>
        <dbReference type="EMBL" id="TPG59321.1"/>
    </source>
</evidence>
<comment type="caution">
    <text evidence="1">The sequence shown here is derived from an EMBL/GenBank/DDBJ whole genome shotgun (WGS) entry which is preliminary data.</text>
</comment>
<name>A0A502GC60_9GAMM</name>
<dbReference type="RefSeq" id="WP_140473989.1">
    <property type="nucleotide sequence ID" value="NZ_RCZD01000009.1"/>
</dbReference>
<evidence type="ECO:0008006" key="3">
    <source>
        <dbReference type="Google" id="ProtNLM"/>
    </source>
</evidence>
<accession>A0A502GC60</accession>
<dbReference type="OrthoDB" id="6504253at2"/>
<evidence type="ECO:0000313" key="2">
    <source>
        <dbReference type="Proteomes" id="UP000317663"/>
    </source>
</evidence>
<gene>
    <name evidence="1" type="ORF">EAH77_17050</name>
</gene>